<dbReference type="AlphaFoldDB" id="A0A7R8CQF0"/>
<name>A0A7R8CQF0_LEPSM</name>
<dbReference type="EMBL" id="HG994582">
    <property type="protein sequence ID" value="CAF2894736.1"/>
    <property type="molecule type" value="Genomic_DNA"/>
</dbReference>
<reference evidence="1" key="1">
    <citation type="submission" date="2021-02" db="EMBL/GenBank/DDBJ databases">
        <authorList>
            <person name="Bekaert M."/>
        </authorList>
    </citation>
    <scope>NUCLEOTIDE SEQUENCE</scope>
    <source>
        <strain evidence="1">IoA-00</strain>
    </source>
</reference>
<sequence>MKPQDFKDFASVAMYRKYDSVPFTSSKNLLFKLDASKMLSYKTALSEDSIAKKFLQRKLTRHQSQYNLHFKVAEPAFTKPSEGISQQRKQTSIQCCNSCLLETKSLCQTLSHINF</sequence>
<keyword evidence="2" id="KW-1185">Reference proteome</keyword>
<proteinExistence type="predicted"/>
<dbReference type="Proteomes" id="UP000675881">
    <property type="component" value="Chromosome 3"/>
</dbReference>
<evidence type="ECO:0000313" key="1">
    <source>
        <dbReference type="EMBL" id="CAF2894736.1"/>
    </source>
</evidence>
<organism evidence="1 2">
    <name type="scientific">Lepeophtheirus salmonis</name>
    <name type="common">Salmon louse</name>
    <name type="synonym">Caligus salmonis</name>
    <dbReference type="NCBI Taxonomy" id="72036"/>
    <lineage>
        <taxon>Eukaryota</taxon>
        <taxon>Metazoa</taxon>
        <taxon>Ecdysozoa</taxon>
        <taxon>Arthropoda</taxon>
        <taxon>Crustacea</taxon>
        <taxon>Multicrustacea</taxon>
        <taxon>Hexanauplia</taxon>
        <taxon>Copepoda</taxon>
        <taxon>Siphonostomatoida</taxon>
        <taxon>Caligidae</taxon>
        <taxon>Lepeophtheirus</taxon>
    </lineage>
</organism>
<protein>
    <submittedName>
        <fullName evidence="1">(salmon louse) hypothetical protein</fullName>
    </submittedName>
</protein>
<accession>A0A7R8CQF0</accession>
<gene>
    <name evidence="1" type="ORF">LSAA_7303</name>
</gene>
<evidence type="ECO:0000313" key="2">
    <source>
        <dbReference type="Proteomes" id="UP000675881"/>
    </source>
</evidence>